<organism evidence="1 2">
    <name type="scientific">Lentinula raphanica</name>
    <dbReference type="NCBI Taxonomy" id="153919"/>
    <lineage>
        <taxon>Eukaryota</taxon>
        <taxon>Fungi</taxon>
        <taxon>Dikarya</taxon>
        <taxon>Basidiomycota</taxon>
        <taxon>Agaricomycotina</taxon>
        <taxon>Agaricomycetes</taxon>
        <taxon>Agaricomycetidae</taxon>
        <taxon>Agaricales</taxon>
        <taxon>Marasmiineae</taxon>
        <taxon>Omphalotaceae</taxon>
        <taxon>Lentinula</taxon>
    </lineage>
</organism>
<gene>
    <name evidence="1" type="ORF">F5878DRAFT_546637</name>
</gene>
<keyword evidence="2" id="KW-1185">Reference proteome</keyword>
<evidence type="ECO:0000313" key="1">
    <source>
        <dbReference type="EMBL" id="KAJ3833397.1"/>
    </source>
</evidence>
<name>A0AA38U6R9_9AGAR</name>
<reference evidence="1" key="1">
    <citation type="submission" date="2022-08" db="EMBL/GenBank/DDBJ databases">
        <authorList>
            <consortium name="DOE Joint Genome Institute"/>
            <person name="Min B."/>
            <person name="Riley R."/>
            <person name="Sierra-Patev S."/>
            <person name="Naranjo-Ortiz M."/>
            <person name="Looney B."/>
            <person name="Konkel Z."/>
            <person name="Slot J.C."/>
            <person name="Sakamoto Y."/>
            <person name="Steenwyk J.L."/>
            <person name="Rokas A."/>
            <person name="Carro J."/>
            <person name="Camarero S."/>
            <person name="Ferreira P."/>
            <person name="Molpeceres G."/>
            <person name="Ruiz-Duenas F.J."/>
            <person name="Serrano A."/>
            <person name="Henrissat B."/>
            <person name="Drula E."/>
            <person name="Hughes K.W."/>
            <person name="Mata J.L."/>
            <person name="Ishikawa N.K."/>
            <person name="Vargas-Isla R."/>
            <person name="Ushijima S."/>
            <person name="Smith C.A."/>
            <person name="Ahrendt S."/>
            <person name="Andreopoulos W."/>
            <person name="He G."/>
            <person name="Labutti K."/>
            <person name="Lipzen A."/>
            <person name="Ng V."/>
            <person name="Sandor L."/>
            <person name="Barry K."/>
            <person name="Martinez A.T."/>
            <person name="Xiao Y."/>
            <person name="Gibbons J.G."/>
            <person name="Terashima K."/>
            <person name="Hibbett D.S."/>
            <person name="Grigoriev I.V."/>
        </authorList>
    </citation>
    <scope>NUCLEOTIDE SEQUENCE</scope>
    <source>
        <strain evidence="1">TFB9207</strain>
    </source>
</reference>
<dbReference type="Proteomes" id="UP001163846">
    <property type="component" value="Unassembled WGS sequence"/>
</dbReference>
<evidence type="ECO:0000313" key="2">
    <source>
        <dbReference type="Proteomes" id="UP001163846"/>
    </source>
</evidence>
<sequence>MVIIRDIASRSSHWNDGIPDIDSLLDSKNFYDWLIAVIDYACTVRRDQQPDTQLFYMQPSHPGHMAQLGLTVGARHIPSSKRQVAWGVSYSKKLSDDAKIAHDEDAIGACGIIWSIILFMLPTEVTDPVIEVLHDRKIPHMATRYVAPGRGFRIEIGGRHIVFPETSRSPPEFYLIRGYAA</sequence>
<dbReference type="EMBL" id="MU806706">
    <property type="protein sequence ID" value="KAJ3833397.1"/>
    <property type="molecule type" value="Genomic_DNA"/>
</dbReference>
<comment type="caution">
    <text evidence="1">The sequence shown here is derived from an EMBL/GenBank/DDBJ whole genome shotgun (WGS) entry which is preliminary data.</text>
</comment>
<dbReference type="AlphaFoldDB" id="A0AA38U6R9"/>
<accession>A0AA38U6R9</accession>
<protein>
    <submittedName>
        <fullName evidence="1">Uncharacterized protein</fullName>
    </submittedName>
</protein>
<proteinExistence type="predicted"/>